<protein>
    <recommendedName>
        <fullName evidence="8">TRAP C4-dicarboxylate transport system permease DctM subunit domain-containing protein</fullName>
    </recommendedName>
</protein>
<evidence type="ECO:0000256" key="1">
    <source>
        <dbReference type="ARBA" id="ARBA00004429"/>
    </source>
</evidence>
<dbReference type="PANTHER" id="PTHR33362:SF2">
    <property type="entry name" value="TRAP TRANSPORTER LARGE PERMEASE PROTEIN"/>
    <property type="match status" value="1"/>
</dbReference>
<evidence type="ECO:0000313" key="10">
    <source>
        <dbReference type="Proteomes" id="UP001144256"/>
    </source>
</evidence>
<feature type="transmembrane region" description="Helical" evidence="7">
    <location>
        <begin position="47"/>
        <end position="69"/>
    </location>
</feature>
<feature type="transmembrane region" description="Helical" evidence="7">
    <location>
        <begin position="134"/>
        <end position="158"/>
    </location>
</feature>
<dbReference type="InterPro" id="IPR010656">
    <property type="entry name" value="DctM"/>
</dbReference>
<dbReference type="GO" id="GO:0022857">
    <property type="term" value="F:transmembrane transporter activity"/>
    <property type="evidence" value="ECO:0007669"/>
    <property type="project" value="TreeGrafter"/>
</dbReference>
<dbReference type="EMBL" id="BRLB01000003">
    <property type="protein sequence ID" value="GKX29115.1"/>
    <property type="molecule type" value="Genomic_DNA"/>
</dbReference>
<evidence type="ECO:0000313" key="9">
    <source>
        <dbReference type="EMBL" id="GKX29115.1"/>
    </source>
</evidence>
<sequence>MNILILIGFFLVLVVLGVPIAYSIGASSIVYLSMHAPQFCCMLPQRIWSGTNSFIIMAMPLFVLAGELMNTGGITKRIINFSMYLVRPFKGGLGEVNVVASMIFGGISGSSVADTSALGSVLIPQMTEKGYPKAFSAGVTVASSTMGMIIPPSIPMLMYAMASGESVGSLFLAGLIPGIMIGVSQIAIVYLISKKNNYHPTFEKFDRKHFAYTMKDGTLAILMPIIIVVSVSTGIATATESAGIAALYAIIIGALVYKEFKLKKLYPILKRTFLTSSSIMIIVGFSMIFSWILAVEQVPQIVADFFLNMNIGKNWILLILIIIILFIGTFIDVAPALLLVVPILLPVMKGLGIDGLQFGAMMITGCAIGLVTPPIGMCLNAATKVCKLQITDIFKASLPFIACNFIVLLLVTYVPAISLWLPNLLLK</sequence>
<evidence type="ECO:0000256" key="5">
    <source>
        <dbReference type="ARBA" id="ARBA00022989"/>
    </source>
</evidence>
<keyword evidence="5 7" id="KW-1133">Transmembrane helix</keyword>
<dbReference type="RefSeq" id="WP_281814312.1">
    <property type="nucleotide sequence ID" value="NZ_BRLB01000003.1"/>
</dbReference>
<dbReference type="NCBIfam" id="TIGR00786">
    <property type="entry name" value="dctM"/>
    <property type="match status" value="1"/>
</dbReference>
<dbReference type="Proteomes" id="UP001144256">
    <property type="component" value="Unassembled WGS sequence"/>
</dbReference>
<evidence type="ECO:0000256" key="7">
    <source>
        <dbReference type="SAM" id="Phobius"/>
    </source>
</evidence>
<keyword evidence="10" id="KW-1185">Reference proteome</keyword>
<keyword evidence="2" id="KW-1003">Cell membrane</keyword>
<evidence type="ECO:0000256" key="4">
    <source>
        <dbReference type="ARBA" id="ARBA00022692"/>
    </source>
</evidence>
<dbReference type="Pfam" id="PF06808">
    <property type="entry name" value="DctM"/>
    <property type="match status" value="1"/>
</dbReference>
<feature type="domain" description="TRAP C4-dicarboxylate transport system permease DctM subunit" evidence="8">
    <location>
        <begin position="8"/>
        <end position="417"/>
    </location>
</feature>
<keyword evidence="3" id="KW-0997">Cell inner membrane</keyword>
<dbReference type="GO" id="GO:0005886">
    <property type="term" value="C:plasma membrane"/>
    <property type="evidence" value="ECO:0007669"/>
    <property type="project" value="UniProtKB-SubCell"/>
</dbReference>
<feature type="transmembrane region" description="Helical" evidence="7">
    <location>
        <begin position="396"/>
        <end position="421"/>
    </location>
</feature>
<evidence type="ECO:0000259" key="8">
    <source>
        <dbReference type="Pfam" id="PF06808"/>
    </source>
</evidence>
<reference evidence="9" key="1">
    <citation type="submission" date="2022-06" db="EMBL/GenBank/DDBJ databases">
        <title>Vallitalea longa sp. nov., an anaerobic bacterium isolated from marine sediment.</title>
        <authorList>
            <person name="Hirano S."/>
            <person name="Terahara T."/>
            <person name="Mori K."/>
            <person name="Hamada M."/>
            <person name="Matsumoto R."/>
            <person name="Kobayashi T."/>
        </authorList>
    </citation>
    <scope>NUCLEOTIDE SEQUENCE</scope>
    <source>
        <strain evidence="9">SH18-1</strain>
    </source>
</reference>
<evidence type="ECO:0000256" key="2">
    <source>
        <dbReference type="ARBA" id="ARBA00022475"/>
    </source>
</evidence>
<dbReference type="InterPro" id="IPR004681">
    <property type="entry name" value="TRAP_DctM"/>
</dbReference>
<keyword evidence="6 7" id="KW-0472">Membrane</keyword>
<evidence type="ECO:0000256" key="3">
    <source>
        <dbReference type="ARBA" id="ARBA00022519"/>
    </source>
</evidence>
<organism evidence="9 10">
    <name type="scientific">Vallitalea longa</name>
    <dbReference type="NCBI Taxonomy" id="2936439"/>
    <lineage>
        <taxon>Bacteria</taxon>
        <taxon>Bacillati</taxon>
        <taxon>Bacillota</taxon>
        <taxon>Clostridia</taxon>
        <taxon>Lachnospirales</taxon>
        <taxon>Vallitaleaceae</taxon>
        <taxon>Vallitalea</taxon>
    </lineage>
</organism>
<proteinExistence type="predicted"/>
<accession>A0A9W6DE51</accession>
<comment type="subcellular location">
    <subcellularLocation>
        <location evidence="1">Cell inner membrane</location>
        <topology evidence="1">Multi-pass membrane protein</topology>
    </subcellularLocation>
</comment>
<dbReference type="PIRSF" id="PIRSF006066">
    <property type="entry name" value="HI0050"/>
    <property type="match status" value="1"/>
</dbReference>
<feature type="transmembrane region" description="Helical" evidence="7">
    <location>
        <begin position="272"/>
        <end position="295"/>
    </location>
</feature>
<gene>
    <name evidence="9" type="ORF">SH1V18_15950</name>
</gene>
<feature type="transmembrane region" description="Helical" evidence="7">
    <location>
        <begin position="217"/>
        <end position="236"/>
    </location>
</feature>
<feature type="transmembrane region" description="Helical" evidence="7">
    <location>
        <begin position="170"/>
        <end position="192"/>
    </location>
</feature>
<feature type="transmembrane region" description="Helical" evidence="7">
    <location>
        <begin position="356"/>
        <end position="376"/>
    </location>
</feature>
<feature type="transmembrane region" description="Helical" evidence="7">
    <location>
        <begin position="315"/>
        <end position="344"/>
    </location>
</feature>
<comment type="caution">
    <text evidence="9">The sequence shown here is derived from an EMBL/GenBank/DDBJ whole genome shotgun (WGS) entry which is preliminary data.</text>
</comment>
<dbReference type="PANTHER" id="PTHR33362">
    <property type="entry name" value="SIALIC ACID TRAP TRANSPORTER PERMEASE PROTEIN SIAT-RELATED"/>
    <property type="match status" value="1"/>
</dbReference>
<dbReference type="AlphaFoldDB" id="A0A9W6DE51"/>
<keyword evidence="4 7" id="KW-0812">Transmembrane</keyword>
<evidence type="ECO:0000256" key="6">
    <source>
        <dbReference type="ARBA" id="ARBA00023136"/>
    </source>
</evidence>
<name>A0A9W6DE51_9FIRM</name>